<gene>
    <name evidence="1" type="ORF">RGB73_06085</name>
</gene>
<name>A0ABY9T711_BREBE</name>
<protein>
    <submittedName>
        <fullName evidence="1">Uncharacterized protein</fullName>
    </submittedName>
</protein>
<dbReference type="RefSeq" id="WP_310770092.1">
    <property type="nucleotide sequence ID" value="NZ_CP134050.1"/>
</dbReference>
<reference evidence="1 2" key="1">
    <citation type="submission" date="2023-09" db="EMBL/GenBank/DDBJ databases">
        <title>Complete Genome and Methylome dissection of Bacillus brevis NEB573 original source of BbsI restriction endonuclease.</title>
        <authorList>
            <person name="Fomenkov A."/>
            <person name="Roberts R.D."/>
        </authorList>
    </citation>
    <scope>NUCLEOTIDE SEQUENCE [LARGE SCALE GENOMIC DNA]</scope>
    <source>
        <strain evidence="1 2">NEB573</strain>
    </source>
</reference>
<evidence type="ECO:0000313" key="2">
    <source>
        <dbReference type="Proteomes" id="UP001256827"/>
    </source>
</evidence>
<dbReference type="EMBL" id="CP134050">
    <property type="protein sequence ID" value="WNC15901.1"/>
    <property type="molecule type" value="Genomic_DNA"/>
</dbReference>
<sequence length="75" mass="8903">MNEFSQSLRHYEEALEFRVEQVIMQKKRRSLWLRQASEPCLPDRLLTICPNILMVFTMHRSLDSPFLAASPDFYA</sequence>
<organism evidence="1 2">
    <name type="scientific">Brevibacillus brevis</name>
    <name type="common">Bacillus brevis</name>
    <dbReference type="NCBI Taxonomy" id="1393"/>
    <lineage>
        <taxon>Bacteria</taxon>
        <taxon>Bacillati</taxon>
        <taxon>Bacillota</taxon>
        <taxon>Bacilli</taxon>
        <taxon>Bacillales</taxon>
        <taxon>Paenibacillaceae</taxon>
        <taxon>Brevibacillus</taxon>
    </lineage>
</organism>
<dbReference type="Proteomes" id="UP001256827">
    <property type="component" value="Chromosome"/>
</dbReference>
<accession>A0ABY9T711</accession>
<evidence type="ECO:0000313" key="1">
    <source>
        <dbReference type="EMBL" id="WNC15901.1"/>
    </source>
</evidence>
<keyword evidence="2" id="KW-1185">Reference proteome</keyword>
<proteinExistence type="predicted"/>